<dbReference type="PANTHER" id="PTHR43133:SF8">
    <property type="entry name" value="RNA POLYMERASE SIGMA FACTOR HI_1459-RELATED"/>
    <property type="match status" value="1"/>
</dbReference>
<evidence type="ECO:0000256" key="5">
    <source>
        <dbReference type="ARBA" id="ARBA00023163"/>
    </source>
</evidence>
<feature type="domain" description="RNA polymerase sigma-70 region 2" evidence="6">
    <location>
        <begin position="24"/>
        <end position="84"/>
    </location>
</feature>
<gene>
    <name evidence="8" type="ORF">CPT75_05040</name>
</gene>
<dbReference type="InterPro" id="IPR014284">
    <property type="entry name" value="RNA_pol_sigma-70_dom"/>
</dbReference>
<dbReference type="Pfam" id="PF04542">
    <property type="entry name" value="Sigma70_r2"/>
    <property type="match status" value="1"/>
</dbReference>
<dbReference type="SUPFAM" id="SSF88946">
    <property type="entry name" value="Sigma2 domain of RNA polymerase sigma factors"/>
    <property type="match status" value="1"/>
</dbReference>
<dbReference type="Pfam" id="PF08281">
    <property type="entry name" value="Sigma70_r4_2"/>
    <property type="match status" value="1"/>
</dbReference>
<dbReference type="Gene3D" id="1.10.1740.10">
    <property type="match status" value="1"/>
</dbReference>
<dbReference type="InterPro" id="IPR013324">
    <property type="entry name" value="RNA_pol_sigma_r3/r4-like"/>
</dbReference>
<keyword evidence="5" id="KW-0804">Transcription</keyword>
<evidence type="ECO:0000259" key="6">
    <source>
        <dbReference type="Pfam" id="PF04542"/>
    </source>
</evidence>
<dbReference type="AlphaFoldDB" id="A0A317G064"/>
<keyword evidence="9" id="KW-1185">Reference proteome</keyword>
<dbReference type="PANTHER" id="PTHR43133">
    <property type="entry name" value="RNA POLYMERASE ECF-TYPE SIGMA FACTO"/>
    <property type="match status" value="1"/>
</dbReference>
<comment type="similarity">
    <text evidence="1">Belongs to the sigma-70 factor family. ECF subfamily.</text>
</comment>
<dbReference type="EMBL" id="NXNG01000001">
    <property type="protein sequence ID" value="PWT26531.1"/>
    <property type="molecule type" value="Genomic_DNA"/>
</dbReference>
<evidence type="ECO:0000313" key="9">
    <source>
        <dbReference type="Proteomes" id="UP000245488"/>
    </source>
</evidence>
<keyword evidence="4" id="KW-0238">DNA-binding</keyword>
<dbReference type="GO" id="GO:0016987">
    <property type="term" value="F:sigma factor activity"/>
    <property type="evidence" value="ECO:0007669"/>
    <property type="project" value="UniProtKB-KW"/>
</dbReference>
<keyword evidence="3" id="KW-0731">Sigma factor</keyword>
<name>A0A317G064_BUTFI</name>
<accession>A0A317G064</accession>
<dbReference type="GO" id="GO:0003677">
    <property type="term" value="F:DNA binding"/>
    <property type="evidence" value="ECO:0007669"/>
    <property type="project" value="UniProtKB-KW"/>
</dbReference>
<feature type="domain" description="RNA polymerase sigma factor 70 region 4 type 2" evidence="7">
    <location>
        <begin position="124"/>
        <end position="175"/>
    </location>
</feature>
<dbReference type="RefSeq" id="WP_110072325.1">
    <property type="nucleotide sequence ID" value="NZ_CM009896.1"/>
</dbReference>
<dbReference type="InterPro" id="IPR039425">
    <property type="entry name" value="RNA_pol_sigma-70-like"/>
</dbReference>
<protein>
    <submittedName>
        <fullName evidence="8">RNA polymerase subunit sigma-70</fullName>
    </submittedName>
</protein>
<evidence type="ECO:0000256" key="4">
    <source>
        <dbReference type="ARBA" id="ARBA00023125"/>
    </source>
</evidence>
<sequence length="187" mass="22106">MRDEEIVELFFLRDEKAINETSRKYGNYCQAIANNILGNMQDVDECIDDTYFKLWNSIPPVRPRIFKVYLAKITRNIAFNMFEKRCTRKRGGGTIMEVLDELYECIPDENSVEHMVLEKELCAIIRDYVRNLSDRDADIFTCRYFYTESIDEIAAKFGLKKNNVSVILKRLRDKLANRLMKEEYLIS</sequence>
<dbReference type="InterPro" id="IPR013325">
    <property type="entry name" value="RNA_pol_sigma_r2"/>
</dbReference>
<keyword evidence="2" id="KW-0805">Transcription regulation</keyword>
<comment type="caution">
    <text evidence="8">The sequence shown here is derived from an EMBL/GenBank/DDBJ whole genome shotgun (WGS) entry which is preliminary data.</text>
</comment>
<evidence type="ECO:0000256" key="2">
    <source>
        <dbReference type="ARBA" id="ARBA00023015"/>
    </source>
</evidence>
<proteinExistence type="inferred from homology"/>
<evidence type="ECO:0000259" key="7">
    <source>
        <dbReference type="Pfam" id="PF08281"/>
    </source>
</evidence>
<dbReference type="SUPFAM" id="SSF88659">
    <property type="entry name" value="Sigma3 and sigma4 domains of RNA polymerase sigma factors"/>
    <property type="match status" value="1"/>
</dbReference>
<reference evidence="8 9" key="1">
    <citation type="submission" date="2017-09" db="EMBL/GenBank/DDBJ databases">
        <title>High-quality draft genome sequence of Butyrivibrio fibrisolvens INBov1, isolated from cow rumen.</title>
        <authorList>
            <person name="Rodriguez Hernaez J."/>
            <person name="Rivarola M."/>
            <person name="Paniego N."/>
            <person name="Cravero S."/>
            <person name="Ceron Cucchi M."/>
            <person name="Martinez M.C."/>
        </authorList>
    </citation>
    <scope>NUCLEOTIDE SEQUENCE [LARGE SCALE GENOMIC DNA]</scope>
    <source>
        <strain evidence="8 9">INBov1</strain>
    </source>
</reference>
<evidence type="ECO:0000256" key="1">
    <source>
        <dbReference type="ARBA" id="ARBA00010641"/>
    </source>
</evidence>
<dbReference type="Gene3D" id="1.20.140.160">
    <property type="match status" value="1"/>
</dbReference>
<dbReference type="NCBIfam" id="TIGR02937">
    <property type="entry name" value="sigma70-ECF"/>
    <property type="match status" value="1"/>
</dbReference>
<organism evidence="8 9">
    <name type="scientific">Butyrivibrio fibrisolvens</name>
    <dbReference type="NCBI Taxonomy" id="831"/>
    <lineage>
        <taxon>Bacteria</taxon>
        <taxon>Bacillati</taxon>
        <taxon>Bacillota</taxon>
        <taxon>Clostridia</taxon>
        <taxon>Lachnospirales</taxon>
        <taxon>Lachnospiraceae</taxon>
        <taxon>Butyrivibrio</taxon>
    </lineage>
</organism>
<dbReference type="Proteomes" id="UP000245488">
    <property type="component" value="Chromosome"/>
</dbReference>
<evidence type="ECO:0000256" key="3">
    <source>
        <dbReference type="ARBA" id="ARBA00023082"/>
    </source>
</evidence>
<dbReference type="InterPro" id="IPR013249">
    <property type="entry name" value="RNA_pol_sigma70_r4_t2"/>
</dbReference>
<dbReference type="InterPro" id="IPR007627">
    <property type="entry name" value="RNA_pol_sigma70_r2"/>
</dbReference>
<dbReference type="GO" id="GO:0006352">
    <property type="term" value="P:DNA-templated transcription initiation"/>
    <property type="evidence" value="ECO:0007669"/>
    <property type="project" value="InterPro"/>
</dbReference>
<evidence type="ECO:0000313" key="8">
    <source>
        <dbReference type="EMBL" id="PWT26531.1"/>
    </source>
</evidence>